<proteinExistence type="predicted"/>
<sequence>MVWFTDRYVFGRGREMALTEEATAAATAGYVTRRGEKGGGAAPLFRADYMFWWEQQGEFMERRQLFLRSYHFSRRQGPRERVRRTLLRVRRLVWARLRAARRLPRLLWAKLRAVLSGGGGGGGRRRRHSHRLGPVQFQRLPHRRSASNSSSSSSAEWSCW</sequence>
<dbReference type="OrthoDB" id="778157at2759"/>
<organism evidence="2 3">
    <name type="scientific">Musa troglodytarum</name>
    <name type="common">fe'i banana</name>
    <dbReference type="NCBI Taxonomy" id="320322"/>
    <lineage>
        <taxon>Eukaryota</taxon>
        <taxon>Viridiplantae</taxon>
        <taxon>Streptophyta</taxon>
        <taxon>Embryophyta</taxon>
        <taxon>Tracheophyta</taxon>
        <taxon>Spermatophyta</taxon>
        <taxon>Magnoliopsida</taxon>
        <taxon>Liliopsida</taxon>
        <taxon>Zingiberales</taxon>
        <taxon>Musaceae</taxon>
        <taxon>Musa</taxon>
    </lineage>
</organism>
<dbReference type="AlphaFoldDB" id="A0A9E7F977"/>
<keyword evidence="3" id="KW-1185">Reference proteome</keyword>
<dbReference type="EMBL" id="CP097505">
    <property type="protein sequence ID" value="URD92074.1"/>
    <property type="molecule type" value="Genomic_DNA"/>
</dbReference>
<feature type="region of interest" description="Disordered" evidence="1">
    <location>
        <begin position="116"/>
        <end position="160"/>
    </location>
</feature>
<protein>
    <submittedName>
        <fullName evidence="2">Uncharacterized protein</fullName>
    </submittedName>
</protein>
<dbReference type="Proteomes" id="UP001055439">
    <property type="component" value="Chromosome 3"/>
</dbReference>
<evidence type="ECO:0000313" key="2">
    <source>
        <dbReference type="EMBL" id="URD92074.1"/>
    </source>
</evidence>
<name>A0A9E7F977_9LILI</name>
<gene>
    <name evidence="2" type="ORF">MUK42_01244</name>
</gene>
<feature type="compositionally biased region" description="Low complexity" evidence="1">
    <location>
        <begin position="146"/>
        <end position="160"/>
    </location>
</feature>
<evidence type="ECO:0000313" key="3">
    <source>
        <dbReference type="Proteomes" id="UP001055439"/>
    </source>
</evidence>
<evidence type="ECO:0000256" key="1">
    <source>
        <dbReference type="SAM" id="MobiDB-lite"/>
    </source>
</evidence>
<reference evidence="2" key="1">
    <citation type="submission" date="2022-05" db="EMBL/GenBank/DDBJ databases">
        <title>The Musa troglodytarum L. genome provides insights into the mechanism of non-climacteric behaviour and enrichment of carotenoids.</title>
        <authorList>
            <person name="Wang J."/>
        </authorList>
    </citation>
    <scope>NUCLEOTIDE SEQUENCE</scope>
    <source>
        <tissue evidence="2">Leaf</tissue>
    </source>
</reference>
<accession>A0A9E7F977</accession>